<dbReference type="EMBL" id="LAZR01023460">
    <property type="protein sequence ID" value="KKL78429.1"/>
    <property type="molecule type" value="Genomic_DNA"/>
</dbReference>
<reference evidence="2" key="1">
    <citation type="journal article" date="2015" name="Nature">
        <title>Complex archaea that bridge the gap between prokaryotes and eukaryotes.</title>
        <authorList>
            <person name="Spang A."/>
            <person name="Saw J.H."/>
            <person name="Jorgensen S.L."/>
            <person name="Zaremba-Niedzwiedzka K."/>
            <person name="Martijn J."/>
            <person name="Lind A.E."/>
            <person name="van Eijk R."/>
            <person name="Schleper C."/>
            <person name="Guy L."/>
            <person name="Ettema T.J."/>
        </authorList>
    </citation>
    <scope>NUCLEOTIDE SEQUENCE</scope>
</reference>
<dbReference type="InterPro" id="IPR050128">
    <property type="entry name" value="Sulfate_adenylyltrnsfr_sub2"/>
</dbReference>
<dbReference type="GO" id="GO:0003824">
    <property type="term" value="F:catalytic activity"/>
    <property type="evidence" value="ECO:0007669"/>
    <property type="project" value="InterPro"/>
</dbReference>
<dbReference type="AlphaFoldDB" id="A0A0F9EWL2"/>
<dbReference type="PANTHER" id="PTHR43196:SF2">
    <property type="entry name" value="PHOSPHOADENOSINE PHOSPHOSULFATE REDUCTASE"/>
    <property type="match status" value="1"/>
</dbReference>
<feature type="domain" description="Phosphoadenosine phosphosulphate reductase" evidence="1">
    <location>
        <begin position="57"/>
        <end position="257"/>
    </location>
</feature>
<dbReference type="Pfam" id="PF01507">
    <property type="entry name" value="PAPS_reduct"/>
    <property type="match status" value="1"/>
</dbReference>
<dbReference type="PANTHER" id="PTHR43196">
    <property type="entry name" value="SULFATE ADENYLYLTRANSFERASE SUBUNIT 2"/>
    <property type="match status" value="1"/>
</dbReference>
<comment type="caution">
    <text evidence="2">The sequence shown here is derived from an EMBL/GenBank/DDBJ whole genome shotgun (WGS) entry which is preliminary data.</text>
</comment>
<accession>A0A0F9EWL2</accession>
<dbReference type="Gene3D" id="3.40.50.620">
    <property type="entry name" value="HUPs"/>
    <property type="match status" value="1"/>
</dbReference>
<protein>
    <recommendedName>
        <fullName evidence="1">Phosphoadenosine phosphosulphate reductase domain-containing protein</fullName>
    </recommendedName>
</protein>
<name>A0A0F9EWL2_9ZZZZ</name>
<gene>
    <name evidence="2" type="ORF">LCGC14_2024930</name>
</gene>
<organism evidence="2">
    <name type="scientific">marine sediment metagenome</name>
    <dbReference type="NCBI Taxonomy" id="412755"/>
    <lineage>
        <taxon>unclassified sequences</taxon>
        <taxon>metagenomes</taxon>
        <taxon>ecological metagenomes</taxon>
    </lineage>
</organism>
<dbReference type="InterPro" id="IPR014729">
    <property type="entry name" value="Rossmann-like_a/b/a_fold"/>
</dbReference>
<dbReference type="SUPFAM" id="SSF52402">
    <property type="entry name" value="Adenine nucleotide alpha hydrolases-like"/>
    <property type="match status" value="1"/>
</dbReference>
<dbReference type="InterPro" id="IPR002500">
    <property type="entry name" value="PAPS_reduct_dom"/>
</dbReference>
<evidence type="ECO:0000313" key="2">
    <source>
        <dbReference type="EMBL" id="KKL78429.1"/>
    </source>
</evidence>
<evidence type="ECO:0000259" key="1">
    <source>
        <dbReference type="Pfam" id="PF01507"/>
    </source>
</evidence>
<sequence>MLSFRGALRRGRPNAMESTEVTEKLKQLAEAQAQPLEVKVDMATALIKEALAIGPASLAWSGGKDSTVLLDLVRQLAPDIPVVWNNTGVEFPETWPFIKRMTQEWGLNLHVARPEPGHTFWWCVEKYGWPLFGKDIRNSTDHHVSRRLSKRKEKAADAGRLSSYCCDYLKKKPGTKIQKAMGVKVLMLGNLVAENQTRRFAWIDRGSLYYGKKRKMWVVWPLWSWRDEDIWAYHREFSLPHCKIYDMGHKRNGCWPCGMDIGIPGNHLSRLRLSHPKLYRYLMVDKGLGEELMRIKLALRDGQGDFFLQEKVARIIDQRPCYFDRMEGL</sequence>
<proteinExistence type="predicted"/>